<reference evidence="2" key="1">
    <citation type="submission" date="2023-05" db="EMBL/GenBank/DDBJ databases">
        <authorList>
            <person name="Huff M."/>
        </authorList>
    </citation>
    <scope>NUCLEOTIDE SEQUENCE</scope>
</reference>
<dbReference type="PANTHER" id="PTHR12701">
    <property type="entry name" value="BCR-ASSOCIATED PROTEIN, BAP"/>
    <property type="match status" value="1"/>
</dbReference>
<feature type="transmembrane region" description="Helical" evidence="1">
    <location>
        <begin position="43"/>
        <end position="64"/>
    </location>
</feature>
<sequence>MLQPLFCLVFTEVFVILLLLFRTPLRKPLLLLMDRAKRGRGPVVASTAGGTLFVILVSILYSIINTQKRSTDGTPLNPTDQLLLVYHLLEASLLGVSLFLGLMIDRLHYYIKELRLLRKHVEAVKKFDQRNDEVKNKGKLKTKVAEEEEVEED</sequence>
<dbReference type="InterPro" id="IPR008417">
    <property type="entry name" value="BAP29/BAP31"/>
</dbReference>
<dbReference type="PANTHER" id="PTHR12701:SF36">
    <property type="entry name" value="ENDOPLASMIC RETICULUM TRANSMEMBRANE PROTEIN"/>
    <property type="match status" value="1"/>
</dbReference>
<dbReference type="EMBL" id="OU503037">
    <property type="protein sequence ID" value="CAI9757014.1"/>
    <property type="molecule type" value="Genomic_DNA"/>
</dbReference>
<name>A0AAD2DK67_9LAMI</name>
<keyword evidence="1" id="KW-0813">Transport</keyword>
<organism evidence="2 3">
    <name type="scientific">Fraxinus pennsylvanica</name>
    <dbReference type="NCBI Taxonomy" id="56036"/>
    <lineage>
        <taxon>Eukaryota</taxon>
        <taxon>Viridiplantae</taxon>
        <taxon>Streptophyta</taxon>
        <taxon>Embryophyta</taxon>
        <taxon>Tracheophyta</taxon>
        <taxon>Spermatophyta</taxon>
        <taxon>Magnoliopsida</taxon>
        <taxon>eudicotyledons</taxon>
        <taxon>Gunneridae</taxon>
        <taxon>Pentapetalae</taxon>
        <taxon>asterids</taxon>
        <taxon>lamiids</taxon>
        <taxon>Lamiales</taxon>
        <taxon>Oleaceae</taxon>
        <taxon>Oleeae</taxon>
        <taxon>Fraxinus</taxon>
    </lineage>
</organism>
<keyword evidence="1" id="KW-0256">Endoplasmic reticulum</keyword>
<keyword evidence="1" id="KW-0472">Membrane</keyword>
<gene>
    <name evidence="2" type="ORF">FPE_LOCUS4444</name>
</gene>
<evidence type="ECO:0000313" key="2">
    <source>
        <dbReference type="EMBL" id="CAI9757014.1"/>
    </source>
</evidence>
<accession>A0AAD2DK67</accession>
<dbReference type="GO" id="GO:0006888">
    <property type="term" value="P:endoplasmic reticulum to Golgi vesicle-mediated transport"/>
    <property type="evidence" value="ECO:0007669"/>
    <property type="project" value="UniProtKB-UniRule"/>
</dbReference>
<feature type="transmembrane region" description="Helical" evidence="1">
    <location>
        <begin position="6"/>
        <end position="22"/>
    </location>
</feature>
<dbReference type="Proteomes" id="UP000834106">
    <property type="component" value="Chromosome 2"/>
</dbReference>
<evidence type="ECO:0000256" key="1">
    <source>
        <dbReference type="RuleBase" id="RU367026"/>
    </source>
</evidence>
<feature type="transmembrane region" description="Helical" evidence="1">
    <location>
        <begin position="84"/>
        <end position="104"/>
    </location>
</feature>
<dbReference type="GO" id="GO:0070973">
    <property type="term" value="P:protein localization to endoplasmic reticulum exit site"/>
    <property type="evidence" value="ECO:0007669"/>
    <property type="project" value="UniProtKB-UniRule"/>
</dbReference>
<keyword evidence="1" id="KW-0931">ER-Golgi transport</keyword>
<evidence type="ECO:0000313" key="3">
    <source>
        <dbReference type="Proteomes" id="UP000834106"/>
    </source>
</evidence>
<comment type="similarity">
    <text evidence="1">Belongs to the BCAP29/BCAP31 family.</text>
</comment>
<proteinExistence type="inferred from homology"/>
<comment type="subcellular location">
    <subcellularLocation>
        <location evidence="1">Endoplasmic reticulum membrane</location>
        <topology evidence="1">Multi-pass membrane protein</topology>
    </subcellularLocation>
</comment>
<keyword evidence="1" id="KW-1133">Transmembrane helix</keyword>
<keyword evidence="1" id="KW-0653">Protein transport</keyword>
<protein>
    <recommendedName>
        <fullName evidence="1">Endoplasmic reticulum transmembrane protein</fullName>
    </recommendedName>
</protein>
<dbReference type="AlphaFoldDB" id="A0AAD2DK67"/>
<comment type="function">
    <text evidence="1">May play a role in anterograde transport of membrane proteins from the endoplasmic reticulum to the Golgi.</text>
</comment>
<keyword evidence="1" id="KW-0812">Transmembrane</keyword>
<dbReference type="GO" id="GO:0006886">
    <property type="term" value="P:intracellular protein transport"/>
    <property type="evidence" value="ECO:0007669"/>
    <property type="project" value="UniProtKB-UniRule"/>
</dbReference>
<keyword evidence="3" id="KW-1185">Reference proteome</keyword>
<dbReference type="GO" id="GO:0005789">
    <property type="term" value="C:endoplasmic reticulum membrane"/>
    <property type="evidence" value="ECO:0007669"/>
    <property type="project" value="UniProtKB-SubCell"/>
</dbReference>